<evidence type="ECO:0000313" key="2">
    <source>
        <dbReference type="Proteomes" id="UP001177021"/>
    </source>
</evidence>
<dbReference type="Proteomes" id="UP001177021">
    <property type="component" value="Unassembled WGS sequence"/>
</dbReference>
<organism evidence="1 2">
    <name type="scientific">Trifolium pratense</name>
    <name type="common">Red clover</name>
    <dbReference type="NCBI Taxonomy" id="57577"/>
    <lineage>
        <taxon>Eukaryota</taxon>
        <taxon>Viridiplantae</taxon>
        <taxon>Streptophyta</taxon>
        <taxon>Embryophyta</taxon>
        <taxon>Tracheophyta</taxon>
        <taxon>Spermatophyta</taxon>
        <taxon>Magnoliopsida</taxon>
        <taxon>eudicotyledons</taxon>
        <taxon>Gunneridae</taxon>
        <taxon>Pentapetalae</taxon>
        <taxon>rosids</taxon>
        <taxon>fabids</taxon>
        <taxon>Fabales</taxon>
        <taxon>Fabaceae</taxon>
        <taxon>Papilionoideae</taxon>
        <taxon>50 kb inversion clade</taxon>
        <taxon>NPAAA clade</taxon>
        <taxon>Hologalegina</taxon>
        <taxon>IRL clade</taxon>
        <taxon>Trifolieae</taxon>
        <taxon>Trifolium</taxon>
    </lineage>
</organism>
<gene>
    <name evidence="1" type="ORF">MILVUS5_LOCUS35208</name>
</gene>
<reference evidence="1" key="1">
    <citation type="submission" date="2023-10" db="EMBL/GenBank/DDBJ databases">
        <authorList>
            <person name="Rodriguez Cubillos JULIANA M."/>
            <person name="De Vega J."/>
        </authorList>
    </citation>
    <scope>NUCLEOTIDE SEQUENCE</scope>
</reference>
<dbReference type="EMBL" id="CASHSV030000615">
    <property type="protein sequence ID" value="CAJ2671354.1"/>
    <property type="molecule type" value="Genomic_DNA"/>
</dbReference>
<name>A0ACB0LTB0_TRIPR</name>
<evidence type="ECO:0000313" key="1">
    <source>
        <dbReference type="EMBL" id="CAJ2671354.1"/>
    </source>
</evidence>
<comment type="caution">
    <text evidence="1">The sequence shown here is derived from an EMBL/GenBank/DDBJ whole genome shotgun (WGS) entry which is preliminary data.</text>
</comment>
<sequence>MLHDYVGSLGDIEECSVVYQKDSYVSRGYGFVTYKTVEAAKEAIADLHRSTFKGRNIIVNYATNPYKGGGGQSSVPPTAALPVPAPYAASHYNSVPPDLLLLLIKHMVMDRVLILGITTKTNEFLFNASINFRQDKIFKGQMSG</sequence>
<proteinExistence type="predicted"/>
<keyword evidence="2" id="KW-1185">Reference proteome</keyword>
<protein>
    <submittedName>
        <fullName evidence="1">Uncharacterized protein</fullName>
    </submittedName>
</protein>
<accession>A0ACB0LTB0</accession>